<gene>
    <name evidence="2" type="ORF">Ari01nite_86520</name>
</gene>
<keyword evidence="3" id="KW-1185">Reference proteome</keyword>
<comment type="caution">
    <text evidence="2">The sequence shown here is derived from an EMBL/GenBank/DDBJ whole genome shotgun (WGS) entry which is preliminary data.</text>
</comment>
<organism evidence="2 3">
    <name type="scientific">Paractinoplanes rishiriensis</name>
    <dbReference type="NCBI Taxonomy" id="1050105"/>
    <lineage>
        <taxon>Bacteria</taxon>
        <taxon>Bacillati</taxon>
        <taxon>Actinomycetota</taxon>
        <taxon>Actinomycetes</taxon>
        <taxon>Micromonosporales</taxon>
        <taxon>Micromonosporaceae</taxon>
        <taxon>Paractinoplanes</taxon>
    </lineage>
</organism>
<protein>
    <submittedName>
        <fullName evidence="2">Uncharacterized protein</fullName>
    </submittedName>
</protein>
<evidence type="ECO:0000313" key="2">
    <source>
        <dbReference type="EMBL" id="GIF01188.1"/>
    </source>
</evidence>
<accession>A0A919K9I9</accession>
<evidence type="ECO:0000313" key="3">
    <source>
        <dbReference type="Proteomes" id="UP000636960"/>
    </source>
</evidence>
<dbReference type="EMBL" id="BOMV01000100">
    <property type="protein sequence ID" value="GIF01188.1"/>
    <property type="molecule type" value="Genomic_DNA"/>
</dbReference>
<feature type="compositionally biased region" description="Low complexity" evidence="1">
    <location>
        <begin position="37"/>
        <end position="52"/>
    </location>
</feature>
<proteinExistence type="predicted"/>
<feature type="compositionally biased region" description="Basic and acidic residues" evidence="1">
    <location>
        <begin position="13"/>
        <end position="23"/>
    </location>
</feature>
<sequence>MAAEDPAATAERVAMRRPVDVRQDASVPAPFSSGTLAKGAGAASKAAASAGAGDQGDKFAERPPRAVNMAAS</sequence>
<evidence type="ECO:0000256" key="1">
    <source>
        <dbReference type="SAM" id="MobiDB-lite"/>
    </source>
</evidence>
<reference evidence="2" key="1">
    <citation type="submission" date="2021-01" db="EMBL/GenBank/DDBJ databases">
        <title>Whole genome shotgun sequence of Actinoplanes rishiriensis NBRC 108556.</title>
        <authorList>
            <person name="Komaki H."/>
            <person name="Tamura T."/>
        </authorList>
    </citation>
    <scope>NUCLEOTIDE SEQUENCE</scope>
    <source>
        <strain evidence="2">NBRC 108556</strain>
    </source>
</reference>
<feature type="region of interest" description="Disordered" evidence="1">
    <location>
        <begin position="1"/>
        <end position="72"/>
    </location>
</feature>
<dbReference type="Proteomes" id="UP000636960">
    <property type="component" value="Unassembled WGS sequence"/>
</dbReference>
<name>A0A919K9I9_9ACTN</name>
<feature type="compositionally biased region" description="Basic and acidic residues" evidence="1">
    <location>
        <begin position="55"/>
        <end position="64"/>
    </location>
</feature>
<dbReference type="AlphaFoldDB" id="A0A919K9I9"/>